<proteinExistence type="inferred from homology"/>
<dbReference type="GO" id="GO:0005829">
    <property type="term" value="C:cytosol"/>
    <property type="evidence" value="ECO:0007669"/>
    <property type="project" value="TreeGrafter"/>
</dbReference>
<evidence type="ECO:0000313" key="6">
    <source>
        <dbReference type="Proteomes" id="UP001153555"/>
    </source>
</evidence>
<evidence type="ECO:0000256" key="3">
    <source>
        <dbReference type="ARBA" id="ARBA00022490"/>
    </source>
</evidence>
<comment type="subcellular location">
    <subcellularLocation>
        <location evidence="1">Cytoplasm</location>
    </subcellularLocation>
</comment>
<dbReference type="PANTHER" id="PTHR10980:SF49">
    <property type="entry name" value="RHO GDP-DISSOCIATION INHIBITOR 1-LIKE"/>
    <property type="match status" value="1"/>
</dbReference>
<sequence length="137" mass="15674">MAGDEEKHVMLTDTENEGFNDEDEEDDDEEQDDHQDNIGAFENFVPSPPVPLKLQIEKDKEDESLRRWKETLLGCLESNLNDETETEVKFHSIGILSPDFSEITAPYPIPEKQSKNIFFTMNEGSEYGLKLTFSVLS</sequence>
<feature type="region of interest" description="Disordered" evidence="4">
    <location>
        <begin position="1"/>
        <end position="50"/>
    </location>
</feature>
<evidence type="ECO:0000313" key="5">
    <source>
        <dbReference type="EMBL" id="CAA0815221.1"/>
    </source>
</evidence>
<dbReference type="Proteomes" id="UP001153555">
    <property type="component" value="Unassembled WGS sequence"/>
</dbReference>
<feature type="compositionally biased region" description="Acidic residues" evidence="4">
    <location>
        <begin position="14"/>
        <end position="33"/>
    </location>
</feature>
<dbReference type="GO" id="GO:0016020">
    <property type="term" value="C:membrane"/>
    <property type="evidence" value="ECO:0007669"/>
    <property type="project" value="TreeGrafter"/>
</dbReference>
<dbReference type="GO" id="GO:0007266">
    <property type="term" value="P:Rho protein signal transduction"/>
    <property type="evidence" value="ECO:0007669"/>
    <property type="project" value="InterPro"/>
</dbReference>
<keyword evidence="3" id="KW-0963">Cytoplasm</keyword>
<reference evidence="5" key="1">
    <citation type="submission" date="2019-12" db="EMBL/GenBank/DDBJ databases">
        <authorList>
            <person name="Scholes J."/>
        </authorList>
    </citation>
    <scope>NUCLEOTIDE SEQUENCE</scope>
</reference>
<dbReference type="EMBL" id="CACSLK010012531">
    <property type="protein sequence ID" value="CAA0815221.1"/>
    <property type="molecule type" value="Genomic_DNA"/>
</dbReference>
<dbReference type="OrthoDB" id="1683373at2759"/>
<accession>A0A9N7R6W4</accession>
<dbReference type="InterPro" id="IPR000406">
    <property type="entry name" value="Rho_GDI"/>
</dbReference>
<feature type="compositionally biased region" description="Basic and acidic residues" evidence="4">
    <location>
        <begin position="1"/>
        <end position="10"/>
    </location>
</feature>
<keyword evidence="6" id="KW-1185">Reference proteome</keyword>
<dbReference type="InterPro" id="IPR024792">
    <property type="entry name" value="RhoGDI_dom_sf"/>
</dbReference>
<evidence type="ECO:0000256" key="4">
    <source>
        <dbReference type="SAM" id="MobiDB-lite"/>
    </source>
</evidence>
<dbReference type="PANTHER" id="PTHR10980">
    <property type="entry name" value="RHO GDP-DISSOCIATION INHIBITOR"/>
    <property type="match status" value="1"/>
</dbReference>
<protein>
    <submittedName>
        <fullName evidence="5">Rho GDP-dissociation inhibitor 1</fullName>
    </submittedName>
</protein>
<dbReference type="InterPro" id="IPR014756">
    <property type="entry name" value="Ig_E-set"/>
</dbReference>
<name>A0A9N7R6W4_STRHE</name>
<dbReference type="GO" id="GO:0005094">
    <property type="term" value="F:Rho GDP-dissociation inhibitor activity"/>
    <property type="evidence" value="ECO:0007669"/>
    <property type="project" value="InterPro"/>
</dbReference>
<dbReference type="Pfam" id="PF02115">
    <property type="entry name" value="Rho_GDI"/>
    <property type="match status" value="1"/>
</dbReference>
<organism evidence="5 6">
    <name type="scientific">Striga hermonthica</name>
    <name type="common">Purple witchweed</name>
    <name type="synonym">Buchnera hermonthica</name>
    <dbReference type="NCBI Taxonomy" id="68872"/>
    <lineage>
        <taxon>Eukaryota</taxon>
        <taxon>Viridiplantae</taxon>
        <taxon>Streptophyta</taxon>
        <taxon>Embryophyta</taxon>
        <taxon>Tracheophyta</taxon>
        <taxon>Spermatophyta</taxon>
        <taxon>Magnoliopsida</taxon>
        <taxon>eudicotyledons</taxon>
        <taxon>Gunneridae</taxon>
        <taxon>Pentapetalae</taxon>
        <taxon>asterids</taxon>
        <taxon>lamiids</taxon>
        <taxon>Lamiales</taxon>
        <taxon>Orobanchaceae</taxon>
        <taxon>Buchnereae</taxon>
        <taxon>Striga</taxon>
    </lineage>
</organism>
<dbReference type="AlphaFoldDB" id="A0A9N7R6W4"/>
<gene>
    <name evidence="5" type="ORF">SHERM_15257</name>
</gene>
<dbReference type="SUPFAM" id="SSF81296">
    <property type="entry name" value="E set domains"/>
    <property type="match status" value="1"/>
</dbReference>
<comment type="similarity">
    <text evidence="2">Belongs to the Rho GDI family.</text>
</comment>
<comment type="caution">
    <text evidence="5">The sequence shown here is derived from an EMBL/GenBank/DDBJ whole genome shotgun (WGS) entry which is preliminary data.</text>
</comment>
<dbReference type="Gene3D" id="2.70.50.30">
    <property type="entry name" value="Coagulation Factor XIII, subunit A, domain 1"/>
    <property type="match status" value="1"/>
</dbReference>
<evidence type="ECO:0000256" key="2">
    <source>
        <dbReference type="ARBA" id="ARBA00009758"/>
    </source>
</evidence>
<evidence type="ECO:0000256" key="1">
    <source>
        <dbReference type="ARBA" id="ARBA00004496"/>
    </source>
</evidence>